<dbReference type="NCBIfam" id="NF038404">
    <property type="entry name" value="perm_prefix_2"/>
    <property type="match status" value="1"/>
</dbReference>
<keyword evidence="2" id="KW-1003">Cell membrane</keyword>
<dbReference type="EMBL" id="JASJOS010000005">
    <property type="protein sequence ID" value="MDJ1481663.1"/>
    <property type="molecule type" value="Genomic_DNA"/>
</dbReference>
<dbReference type="GO" id="GO:0005886">
    <property type="term" value="C:plasma membrane"/>
    <property type="evidence" value="ECO:0007669"/>
    <property type="project" value="UniProtKB-SubCell"/>
</dbReference>
<keyword evidence="5 6" id="KW-0472">Membrane</keyword>
<evidence type="ECO:0000256" key="3">
    <source>
        <dbReference type="ARBA" id="ARBA00022692"/>
    </source>
</evidence>
<dbReference type="InterPro" id="IPR025857">
    <property type="entry name" value="MacB_PCD"/>
</dbReference>
<sequence>MQPSFSKESSHSQCAPPLWMDRLLERFCASHLLEEVQGDLHERYWLRVRKKGIRYANRLYFQEVVSYLRPSVIRRKKTLQTLTTDMLQNYLTIAFRNLWRRKAFTFLNVFGLAIGIATALLIMLYVQHEFSYDRFNEKADQIVRVVFNANTHGEHIAESHVMPPTARVLKSDYPEVLDATRLRSGGSPLVSYKENTFKINGFAFADSNFFQVFTLPFLQGNPRTALLEPNSTVITKELAKRYFGTEDPIGKMLVFKELNATCKITGVIETIPTNSHFHFDLFVSMSSLPEAKSDSWMSSEFYTYLVLPKGYDYKKLESKLNYTVDKYMSPQMQVAMGMSTKEFRQKGNSIGLFLQPLTDIHLHSNFLYDLSPAGNIQYIYIFSAIAIFMVLIACINFMNLSTAGAANRAREVGMRKVLGSVKSELIGQFLLESILLTLFALGIAIGLVYLALPVFNQLAGRELSLQFIETPWLLPGLLLFGILVGTIAGSYPAFFLSSFKPIQVLKGKLLTDRESIGLRSGLVVFQFCVSISLMIGTTIVYQQLSYIQNKALGYEKDQVLIMRETWRLAKNEDVFYQKLLQDSRVSNASISGYVPAGNSYNNNFFVTGEDNPNKMVKTLRYGVDYRYLATMGMKIVQGRNFSEQFATDSTAIILNETAARSFGWNNHAIGHTLTNSDNDGKKTAYHVIGIVKDFHFRSLHERISPLVMVLGQNRGTMLVKVKTQDVSDLVSSLKQQWTALGVEAPFEYSFLDTDFEAVYQAEQQIGQIVGIFSGLTIFVACLGLFGLAMFMAEQRKKEIGIRKVVGASVSDIVTLFAKDFLKLVALANLIAWPLVYYAMSLWLNDFAYHINIAWWVFAFCGISAILIALFTVSSQAIKAAHVNPVKTLRSE</sequence>
<comment type="subcellular location">
    <subcellularLocation>
        <location evidence="1">Cell membrane</location>
        <topology evidence="1">Multi-pass membrane protein</topology>
    </subcellularLocation>
</comment>
<feature type="transmembrane region" description="Helical" evidence="6">
    <location>
        <begin position="106"/>
        <end position="126"/>
    </location>
</feature>
<feature type="transmembrane region" description="Helical" evidence="6">
    <location>
        <begin position="472"/>
        <end position="496"/>
    </location>
</feature>
<gene>
    <name evidence="9" type="ORF">QNI16_14275</name>
</gene>
<dbReference type="InterPro" id="IPR003838">
    <property type="entry name" value="ABC3_permease_C"/>
</dbReference>
<evidence type="ECO:0000259" key="8">
    <source>
        <dbReference type="Pfam" id="PF12704"/>
    </source>
</evidence>
<feature type="transmembrane region" description="Helical" evidence="6">
    <location>
        <begin position="378"/>
        <end position="400"/>
    </location>
</feature>
<dbReference type="Pfam" id="PF12704">
    <property type="entry name" value="MacB_PCD"/>
    <property type="match status" value="2"/>
</dbReference>
<evidence type="ECO:0000256" key="6">
    <source>
        <dbReference type="SAM" id="Phobius"/>
    </source>
</evidence>
<accession>A0AAE3QQQ3</accession>
<evidence type="ECO:0000256" key="5">
    <source>
        <dbReference type="ARBA" id="ARBA00023136"/>
    </source>
</evidence>
<comment type="caution">
    <text evidence="9">The sequence shown here is derived from an EMBL/GenBank/DDBJ whole genome shotgun (WGS) entry which is preliminary data.</text>
</comment>
<feature type="transmembrane region" description="Helical" evidence="6">
    <location>
        <begin position="852"/>
        <end position="872"/>
    </location>
</feature>
<feature type="domain" description="ABC3 transporter permease C-terminal" evidence="7">
    <location>
        <begin position="384"/>
        <end position="499"/>
    </location>
</feature>
<evidence type="ECO:0000313" key="9">
    <source>
        <dbReference type="EMBL" id="MDJ1481663.1"/>
    </source>
</evidence>
<feature type="domain" description="MacB-like periplasmic core" evidence="8">
    <location>
        <begin position="105"/>
        <end position="320"/>
    </location>
</feature>
<keyword evidence="4 6" id="KW-1133">Transmembrane helix</keyword>
<dbReference type="InterPro" id="IPR047699">
    <property type="entry name" value="Permease_put_prefix"/>
</dbReference>
<dbReference type="Pfam" id="PF02687">
    <property type="entry name" value="FtsX"/>
    <property type="match status" value="2"/>
</dbReference>
<dbReference type="RefSeq" id="WP_313979734.1">
    <property type="nucleotide sequence ID" value="NZ_JASJOS010000005.1"/>
</dbReference>
<feature type="transmembrane region" description="Helical" evidence="6">
    <location>
        <begin position="820"/>
        <end position="840"/>
    </location>
</feature>
<proteinExistence type="predicted"/>
<evidence type="ECO:0000256" key="2">
    <source>
        <dbReference type="ARBA" id="ARBA00022475"/>
    </source>
</evidence>
<dbReference type="GO" id="GO:0022857">
    <property type="term" value="F:transmembrane transporter activity"/>
    <property type="evidence" value="ECO:0007669"/>
    <property type="project" value="TreeGrafter"/>
</dbReference>
<evidence type="ECO:0000256" key="4">
    <source>
        <dbReference type="ARBA" id="ARBA00022989"/>
    </source>
</evidence>
<evidence type="ECO:0000256" key="1">
    <source>
        <dbReference type="ARBA" id="ARBA00004651"/>
    </source>
</evidence>
<organism evidence="9 10">
    <name type="scientific">Xanthocytophaga flava</name>
    <dbReference type="NCBI Taxonomy" id="3048013"/>
    <lineage>
        <taxon>Bacteria</taxon>
        <taxon>Pseudomonadati</taxon>
        <taxon>Bacteroidota</taxon>
        <taxon>Cytophagia</taxon>
        <taxon>Cytophagales</taxon>
        <taxon>Rhodocytophagaceae</taxon>
        <taxon>Xanthocytophaga</taxon>
    </lineage>
</organism>
<keyword evidence="3 6" id="KW-0812">Transmembrane</keyword>
<dbReference type="AlphaFoldDB" id="A0AAE3QQQ3"/>
<feature type="transmembrane region" description="Helical" evidence="6">
    <location>
        <begin position="516"/>
        <end position="541"/>
    </location>
</feature>
<feature type="domain" description="ABC3 transporter permease C-terminal" evidence="7">
    <location>
        <begin position="771"/>
        <end position="884"/>
    </location>
</feature>
<name>A0AAE3QQQ3_9BACT</name>
<feature type="domain" description="MacB-like periplasmic core" evidence="8">
    <location>
        <begin position="550"/>
        <end position="695"/>
    </location>
</feature>
<dbReference type="PANTHER" id="PTHR30572">
    <property type="entry name" value="MEMBRANE COMPONENT OF TRANSPORTER-RELATED"/>
    <property type="match status" value="1"/>
</dbReference>
<dbReference type="Proteomes" id="UP001241110">
    <property type="component" value="Unassembled WGS sequence"/>
</dbReference>
<feature type="transmembrane region" description="Helical" evidence="6">
    <location>
        <begin position="429"/>
        <end position="452"/>
    </location>
</feature>
<reference evidence="9" key="1">
    <citation type="submission" date="2023-05" db="EMBL/GenBank/DDBJ databases">
        <authorList>
            <person name="Zhang X."/>
        </authorList>
    </citation>
    <scope>NUCLEOTIDE SEQUENCE</scope>
    <source>
        <strain evidence="9">YF14B1</strain>
    </source>
</reference>
<feature type="transmembrane region" description="Helical" evidence="6">
    <location>
        <begin position="768"/>
        <end position="792"/>
    </location>
</feature>
<evidence type="ECO:0000259" key="7">
    <source>
        <dbReference type="Pfam" id="PF02687"/>
    </source>
</evidence>
<dbReference type="InterPro" id="IPR050250">
    <property type="entry name" value="Macrolide_Exporter_MacB"/>
</dbReference>
<dbReference type="PANTHER" id="PTHR30572:SF18">
    <property type="entry name" value="ABC-TYPE MACROLIDE FAMILY EXPORT SYSTEM PERMEASE COMPONENT 2"/>
    <property type="match status" value="1"/>
</dbReference>
<evidence type="ECO:0000313" key="10">
    <source>
        <dbReference type="Proteomes" id="UP001241110"/>
    </source>
</evidence>
<protein>
    <submittedName>
        <fullName evidence="9">ABC transporter permease</fullName>
    </submittedName>
</protein>